<dbReference type="InterPro" id="IPR050897">
    <property type="entry name" value="SMAUG/VTS1_RNA-bind"/>
</dbReference>
<dbReference type="OrthoDB" id="2155283at2759"/>
<evidence type="ECO:0000256" key="2">
    <source>
        <dbReference type="ARBA" id="ARBA00022490"/>
    </source>
</evidence>
<organism evidence="4 5">
    <name type="scientific">Blyttiomyces helicus</name>
    <dbReference type="NCBI Taxonomy" id="388810"/>
    <lineage>
        <taxon>Eukaryota</taxon>
        <taxon>Fungi</taxon>
        <taxon>Fungi incertae sedis</taxon>
        <taxon>Chytridiomycota</taxon>
        <taxon>Chytridiomycota incertae sedis</taxon>
        <taxon>Chytridiomycetes</taxon>
        <taxon>Chytridiomycetes incertae sedis</taxon>
        <taxon>Blyttiomyces</taxon>
    </lineage>
</organism>
<name>A0A4P9WM19_9FUNG</name>
<dbReference type="Proteomes" id="UP000269721">
    <property type="component" value="Unassembled WGS sequence"/>
</dbReference>
<keyword evidence="5" id="KW-1185">Reference proteome</keyword>
<feature type="domain" description="RNA-binding protein vts1-like alpha-helical" evidence="3">
    <location>
        <begin position="14"/>
        <end position="58"/>
    </location>
</feature>
<reference evidence="5" key="1">
    <citation type="journal article" date="2018" name="Nat. Microbiol.">
        <title>Leveraging single-cell genomics to expand the fungal tree of life.</title>
        <authorList>
            <person name="Ahrendt S.R."/>
            <person name="Quandt C.A."/>
            <person name="Ciobanu D."/>
            <person name="Clum A."/>
            <person name="Salamov A."/>
            <person name="Andreopoulos B."/>
            <person name="Cheng J.F."/>
            <person name="Woyke T."/>
            <person name="Pelin A."/>
            <person name="Henrissat B."/>
            <person name="Reynolds N.K."/>
            <person name="Benny G.L."/>
            <person name="Smith M.E."/>
            <person name="James T.Y."/>
            <person name="Grigoriev I.V."/>
        </authorList>
    </citation>
    <scope>NUCLEOTIDE SEQUENCE [LARGE SCALE GENOMIC DNA]</scope>
</reference>
<dbReference type="GO" id="GO:0000932">
    <property type="term" value="C:P-body"/>
    <property type="evidence" value="ECO:0007669"/>
    <property type="project" value="TreeGrafter"/>
</dbReference>
<dbReference type="EMBL" id="KZ994007">
    <property type="protein sequence ID" value="RKO94111.1"/>
    <property type="molecule type" value="Genomic_DNA"/>
</dbReference>
<dbReference type="AlphaFoldDB" id="A0A4P9WM19"/>
<dbReference type="GO" id="GO:0003729">
    <property type="term" value="F:mRNA binding"/>
    <property type="evidence" value="ECO:0007669"/>
    <property type="project" value="TreeGrafter"/>
</dbReference>
<evidence type="ECO:0000259" key="3">
    <source>
        <dbReference type="Pfam" id="PF25479"/>
    </source>
</evidence>
<dbReference type="InterPro" id="IPR057327">
    <property type="entry name" value="Vts1_dom"/>
</dbReference>
<evidence type="ECO:0000256" key="1">
    <source>
        <dbReference type="ARBA" id="ARBA00004496"/>
    </source>
</evidence>
<dbReference type="Pfam" id="PF25479">
    <property type="entry name" value="Vts1"/>
    <property type="match status" value="1"/>
</dbReference>
<proteinExistence type="predicted"/>
<dbReference type="PANTHER" id="PTHR12515:SF5">
    <property type="entry name" value="PROTEIN SMAUG"/>
    <property type="match status" value="1"/>
</dbReference>
<feature type="non-terminal residue" evidence="4">
    <location>
        <position position="60"/>
    </location>
</feature>
<comment type="subcellular location">
    <subcellularLocation>
        <location evidence="1">Cytoplasm</location>
    </subcellularLocation>
</comment>
<evidence type="ECO:0000313" key="5">
    <source>
        <dbReference type="Proteomes" id="UP000269721"/>
    </source>
</evidence>
<accession>A0A4P9WM19</accession>
<keyword evidence="2" id="KW-0963">Cytoplasm</keyword>
<dbReference type="GO" id="GO:0000289">
    <property type="term" value="P:nuclear-transcribed mRNA poly(A) tail shortening"/>
    <property type="evidence" value="ECO:0007669"/>
    <property type="project" value="TreeGrafter"/>
</dbReference>
<evidence type="ECO:0000313" key="4">
    <source>
        <dbReference type="EMBL" id="RKO94111.1"/>
    </source>
</evidence>
<sequence>MARAKLDDNFREELKHIEQWFNVLSDPERTTALYSLLQHTTPVQIRFFVTVLQQMAQKDP</sequence>
<dbReference type="PANTHER" id="PTHR12515">
    <property type="entry name" value="STERILE ALPHA MOTIF DOMAIN CONTAINING PROTEIN 4-RELATED"/>
    <property type="match status" value="1"/>
</dbReference>
<gene>
    <name evidence="4" type="ORF">BDK51DRAFT_4763</name>
</gene>
<protein>
    <recommendedName>
        <fullName evidence="3">RNA-binding protein vts1-like alpha-helical domain-containing protein</fullName>
    </recommendedName>
</protein>